<sequence>MQEYQNRNKEPDFKLEGGGLLDLPKLSPALFSKVWKGSKFQAQRFLISQSVPSLYSRLSRLNPKSDQRNSTLWQSEEGTRQSAVGIQEYNVEIEDYAVSSRIPSPNNSQVIKFLLNPKLTNPWVQTETDPKPKVETETEP</sequence>
<evidence type="ECO:0000313" key="1">
    <source>
        <dbReference type="EMBL" id="KAI3736745.1"/>
    </source>
</evidence>
<proteinExistence type="predicted"/>
<dbReference type="EMBL" id="CM042013">
    <property type="protein sequence ID" value="KAI3736745.1"/>
    <property type="molecule type" value="Genomic_DNA"/>
</dbReference>
<gene>
    <name evidence="1" type="ORF">L2E82_26730</name>
</gene>
<evidence type="ECO:0000313" key="2">
    <source>
        <dbReference type="Proteomes" id="UP001055811"/>
    </source>
</evidence>
<keyword evidence="2" id="KW-1185">Reference proteome</keyword>
<comment type="caution">
    <text evidence="1">The sequence shown here is derived from an EMBL/GenBank/DDBJ whole genome shotgun (WGS) entry which is preliminary data.</text>
</comment>
<organism evidence="1 2">
    <name type="scientific">Cichorium intybus</name>
    <name type="common">Chicory</name>
    <dbReference type="NCBI Taxonomy" id="13427"/>
    <lineage>
        <taxon>Eukaryota</taxon>
        <taxon>Viridiplantae</taxon>
        <taxon>Streptophyta</taxon>
        <taxon>Embryophyta</taxon>
        <taxon>Tracheophyta</taxon>
        <taxon>Spermatophyta</taxon>
        <taxon>Magnoliopsida</taxon>
        <taxon>eudicotyledons</taxon>
        <taxon>Gunneridae</taxon>
        <taxon>Pentapetalae</taxon>
        <taxon>asterids</taxon>
        <taxon>campanulids</taxon>
        <taxon>Asterales</taxon>
        <taxon>Asteraceae</taxon>
        <taxon>Cichorioideae</taxon>
        <taxon>Cichorieae</taxon>
        <taxon>Cichoriinae</taxon>
        <taxon>Cichorium</taxon>
    </lineage>
</organism>
<reference evidence="2" key="1">
    <citation type="journal article" date="2022" name="Mol. Ecol. Resour.">
        <title>The genomes of chicory, endive, great burdock and yacon provide insights into Asteraceae palaeo-polyploidization history and plant inulin production.</title>
        <authorList>
            <person name="Fan W."/>
            <person name="Wang S."/>
            <person name="Wang H."/>
            <person name="Wang A."/>
            <person name="Jiang F."/>
            <person name="Liu H."/>
            <person name="Zhao H."/>
            <person name="Xu D."/>
            <person name="Zhang Y."/>
        </authorList>
    </citation>
    <scope>NUCLEOTIDE SEQUENCE [LARGE SCALE GENOMIC DNA]</scope>
    <source>
        <strain evidence="2">cv. Punajuju</strain>
    </source>
</reference>
<dbReference type="Proteomes" id="UP001055811">
    <property type="component" value="Linkage Group LG05"/>
</dbReference>
<name>A0ACB9CRA7_CICIN</name>
<accession>A0ACB9CRA7</accession>
<protein>
    <submittedName>
        <fullName evidence="1">Uncharacterized protein</fullName>
    </submittedName>
</protein>
<reference evidence="1 2" key="2">
    <citation type="journal article" date="2022" name="Mol. Ecol. Resour.">
        <title>The genomes of chicory, endive, great burdock and yacon provide insights into Asteraceae paleo-polyploidization history and plant inulin production.</title>
        <authorList>
            <person name="Fan W."/>
            <person name="Wang S."/>
            <person name="Wang H."/>
            <person name="Wang A."/>
            <person name="Jiang F."/>
            <person name="Liu H."/>
            <person name="Zhao H."/>
            <person name="Xu D."/>
            <person name="Zhang Y."/>
        </authorList>
    </citation>
    <scope>NUCLEOTIDE SEQUENCE [LARGE SCALE GENOMIC DNA]</scope>
    <source>
        <strain evidence="2">cv. Punajuju</strain>
        <tissue evidence="1">Leaves</tissue>
    </source>
</reference>